<organism evidence="3 4">
    <name type="scientific">Hymenobacter canadensis</name>
    <dbReference type="NCBI Taxonomy" id="2999067"/>
    <lineage>
        <taxon>Bacteria</taxon>
        <taxon>Pseudomonadati</taxon>
        <taxon>Bacteroidota</taxon>
        <taxon>Cytophagia</taxon>
        <taxon>Cytophagales</taxon>
        <taxon>Hymenobacteraceae</taxon>
        <taxon>Hymenobacter</taxon>
    </lineage>
</organism>
<evidence type="ECO:0000313" key="3">
    <source>
        <dbReference type="EMBL" id="WBA40797.1"/>
    </source>
</evidence>
<evidence type="ECO:0000256" key="2">
    <source>
        <dbReference type="SAM" id="SignalP"/>
    </source>
</evidence>
<accession>A0ABY7LLM1</accession>
<evidence type="ECO:0008006" key="5">
    <source>
        <dbReference type="Google" id="ProtNLM"/>
    </source>
</evidence>
<gene>
    <name evidence="3" type="ORF">O3303_13315</name>
</gene>
<dbReference type="Proteomes" id="UP001211005">
    <property type="component" value="Chromosome"/>
</dbReference>
<keyword evidence="2" id="KW-0732">Signal</keyword>
<sequence>MRLSQLSFSLLLLATLSVGCARRNNAIPEAKSVSTAPPAAAPVVAPTAARDMTDIMTEELNLTAEQRQKVRAILSGVAEQANAAQKQFGNNRPALLAEQKRIITTSDKELQQVLTPTQYQQLKTKQRQMQAQRQTRKPN</sequence>
<dbReference type="RefSeq" id="WP_269558883.1">
    <property type="nucleotide sequence ID" value="NZ_CP114767.1"/>
</dbReference>
<feature type="region of interest" description="Disordered" evidence="1">
    <location>
        <begin position="118"/>
        <end position="139"/>
    </location>
</feature>
<feature type="signal peptide" evidence="2">
    <location>
        <begin position="1"/>
        <end position="21"/>
    </location>
</feature>
<feature type="chain" id="PRO_5047116129" description="Periplasmic heavy metal sensor" evidence="2">
    <location>
        <begin position="22"/>
        <end position="139"/>
    </location>
</feature>
<evidence type="ECO:0000256" key="1">
    <source>
        <dbReference type="SAM" id="MobiDB-lite"/>
    </source>
</evidence>
<feature type="compositionally biased region" description="Polar residues" evidence="1">
    <location>
        <begin position="118"/>
        <end position="133"/>
    </location>
</feature>
<name>A0ABY7LLM1_9BACT</name>
<dbReference type="EMBL" id="CP114767">
    <property type="protein sequence ID" value="WBA40797.1"/>
    <property type="molecule type" value="Genomic_DNA"/>
</dbReference>
<reference evidence="3 4" key="1">
    <citation type="submission" date="2022-12" db="EMBL/GenBank/DDBJ databases">
        <title>Hymenobacter canadensis sp. nov. isolated from lake water of the Cambridge Bay, Canada.</title>
        <authorList>
            <person name="Kim W.H."/>
            <person name="Lee Y.M."/>
        </authorList>
    </citation>
    <scope>NUCLEOTIDE SEQUENCE [LARGE SCALE GENOMIC DNA]</scope>
    <source>
        <strain evidence="3 4">PAMC 29467</strain>
    </source>
</reference>
<dbReference type="PROSITE" id="PS51257">
    <property type="entry name" value="PROKAR_LIPOPROTEIN"/>
    <property type="match status" value="1"/>
</dbReference>
<proteinExistence type="predicted"/>
<evidence type="ECO:0000313" key="4">
    <source>
        <dbReference type="Proteomes" id="UP001211005"/>
    </source>
</evidence>
<keyword evidence="4" id="KW-1185">Reference proteome</keyword>
<protein>
    <recommendedName>
        <fullName evidence="5">Periplasmic heavy metal sensor</fullName>
    </recommendedName>
</protein>